<evidence type="ECO:0000313" key="3">
    <source>
        <dbReference type="EMBL" id="CAL8110050.1"/>
    </source>
</evidence>
<evidence type="ECO:0000256" key="2">
    <source>
        <dbReference type="SAM" id="SignalP"/>
    </source>
</evidence>
<feature type="region of interest" description="Disordered" evidence="1">
    <location>
        <begin position="179"/>
        <end position="198"/>
    </location>
</feature>
<accession>A0ABP1QSI2</accession>
<dbReference type="Proteomes" id="UP001642540">
    <property type="component" value="Unassembled WGS sequence"/>
</dbReference>
<dbReference type="EMBL" id="CAXLJM020000043">
    <property type="protein sequence ID" value="CAL8110050.1"/>
    <property type="molecule type" value="Genomic_DNA"/>
</dbReference>
<organism evidence="3 4">
    <name type="scientific">Orchesella dallaii</name>
    <dbReference type="NCBI Taxonomy" id="48710"/>
    <lineage>
        <taxon>Eukaryota</taxon>
        <taxon>Metazoa</taxon>
        <taxon>Ecdysozoa</taxon>
        <taxon>Arthropoda</taxon>
        <taxon>Hexapoda</taxon>
        <taxon>Collembola</taxon>
        <taxon>Entomobryomorpha</taxon>
        <taxon>Entomobryoidea</taxon>
        <taxon>Orchesellidae</taxon>
        <taxon>Orchesellinae</taxon>
        <taxon>Orchesella</taxon>
    </lineage>
</organism>
<reference evidence="3 4" key="1">
    <citation type="submission" date="2024-08" db="EMBL/GenBank/DDBJ databases">
        <authorList>
            <person name="Cucini C."/>
            <person name="Frati F."/>
        </authorList>
    </citation>
    <scope>NUCLEOTIDE SEQUENCE [LARGE SCALE GENOMIC DNA]</scope>
</reference>
<evidence type="ECO:0000313" key="4">
    <source>
        <dbReference type="Proteomes" id="UP001642540"/>
    </source>
</evidence>
<feature type="signal peptide" evidence="2">
    <location>
        <begin position="1"/>
        <end position="25"/>
    </location>
</feature>
<sequence>MKMKFWTGPATLAVLLIISISQTTSEKTTEIKSGKPLQPLHLRQPVLELTTRLQAVIKNFNIFKLISVIGEIGLGCLPGEEVARVEAFIHLIPIDVELLLSKLQGIEPYFTIPATLAEEVCNSTGFRIIHDHLWVNDASTSDLVEFFYYNEFPEAYQAIRQLYYDNKCPTDLIATLPTGPDQTSVRTNTNPKSSNVRDETLKTDRWPFNLRQSEECNLIDILKKIATTGFFELLQFVDSFVTQFRSQPSLHFMVAKIQEEPNGVSFRKFRLLQPIRKIFDDLNNYIISIPQIFDLLSYVKTTTGIDLFSASIVDVVVTVFETLMWQNSDAVPPYIPSKSLRSEEEYVVFY</sequence>
<feature type="chain" id="PRO_5047203461" evidence="2">
    <location>
        <begin position="26"/>
        <end position="350"/>
    </location>
</feature>
<feature type="compositionally biased region" description="Polar residues" evidence="1">
    <location>
        <begin position="180"/>
        <end position="194"/>
    </location>
</feature>
<gene>
    <name evidence="3" type="ORF">ODALV1_LOCUS13934</name>
</gene>
<keyword evidence="2" id="KW-0732">Signal</keyword>
<protein>
    <submittedName>
        <fullName evidence="3">Uncharacterized protein</fullName>
    </submittedName>
</protein>
<evidence type="ECO:0000256" key="1">
    <source>
        <dbReference type="SAM" id="MobiDB-lite"/>
    </source>
</evidence>
<name>A0ABP1QSI2_9HEXA</name>
<proteinExistence type="predicted"/>
<keyword evidence="4" id="KW-1185">Reference proteome</keyword>
<comment type="caution">
    <text evidence="3">The sequence shown here is derived from an EMBL/GenBank/DDBJ whole genome shotgun (WGS) entry which is preliminary data.</text>
</comment>